<reference evidence="3 4" key="1">
    <citation type="journal article" date="2014" name="Int. J. Syst. Evol. Microbiol.">
        <title>Listeria floridensis sp. nov., Listeria aquatica sp. nov., Listeria cornellensis sp. nov., Listeria riparia sp. nov. and Listeria grandensis sp. nov., from agricultural and natural environments.</title>
        <authorList>
            <person name="den Bakker H.C."/>
            <person name="Warchocki S."/>
            <person name="Wright E.M."/>
            <person name="Allred A.F."/>
            <person name="Ahlstrom C."/>
            <person name="Manuel C.S."/>
            <person name="Stasiewicz M.J."/>
            <person name="Burrell A."/>
            <person name="Roof S."/>
            <person name="Strawn L."/>
            <person name="Fortes E.D."/>
            <person name="Nightingale K.K."/>
            <person name="Kephart D."/>
            <person name="Wiedmann M."/>
        </authorList>
    </citation>
    <scope>NUCLEOTIDE SEQUENCE [LARGE SCALE GENOMIC DNA]</scope>
    <source>
        <strain evidence="3 4">FSL S10-1204</strain>
    </source>
</reference>
<dbReference type="Proteomes" id="UP000019248">
    <property type="component" value="Unassembled WGS sequence"/>
</dbReference>
<evidence type="ECO:0000313" key="3">
    <source>
        <dbReference type="EMBL" id="EUJ45545.1"/>
    </source>
</evidence>
<proteinExistence type="predicted"/>
<sequence length="283" mass="32149">MQTVIFAKKNNVELKGDFYKSPRSDAAKTIIYFHGGGLIWGLRNDLPEDYRHLLLEAGYHFFAVDYRLAPETKLPDIYEDAQDAILWFEANAHTEFGVSNAFVLFGRSAGAYLALQLAADAMLPNADAVLSFYGYPSIRADWYQTPSAHYAKLPTISAELKDALIGQDELTEGFIEKRYALYIYCRQTGKWLDEVFGSINESNLDAFCLEKMRDFSFLPPVFIAHSMTDQDVPYSEAEKLAKSIFESEFYTVHDLEHDFDKNTVDGLPAYKQAVAFLDTYTKP</sequence>
<dbReference type="InterPro" id="IPR013094">
    <property type="entry name" value="AB_hydrolase_3"/>
</dbReference>
<dbReference type="PANTHER" id="PTHR48081:SF3">
    <property type="entry name" value="ALPHA_BETA HYDROLASE FOLD-3 DOMAIN-CONTAINING PROTEIN"/>
    <property type="match status" value="1"/>
</dbReference>
<gene>
    <name evidence="3" type="ORF">PRIP_06803</name>
</gene>
<dbReference type="InterPro" id="IPR050300">
    <property type="entry name" value="GDXG_lipolytic_enzyme"/>
</dbReference>
<name>W7D926_9LIST</name>
<dbReference type="GO" id="GO:0016787">
    <property type="term" value="F:hydrolase activity"/>
    <property type="evidence" value="ECO:0007669"/>
    <property type="project" value="UniProtKB-KW"/>
</dbReference>
<dbReference type="Pfam" id="PF07859">
    <property type="entry name" value="Abhydrolase_3"/>
    <property type="match status" value="1"/>
</dbReference>
<keyword evidence="1" id="KW-0378">Hydrolase</keyword>
<dbReference type="InterPro" id="IPR029058">
    <property type="entry name" value="AB_hydrolase_fold"/>
</dbReference>
<feature type="domain" description="Alpha/beta hydrolase fold-3" evidence="2">
    <location>
        <begin position="30"/>
        <end position="146"/>
    </location>
</feature>
<dbReference type="PATRIC" id="fig|1265816.5.peg.1344"/>
<evidence type="ECO:0000259" key="2">
    <source>
        <dbReference type="Pfam" id="PF07859"/>
    </source>
</evidence>
<keyword evidence="4" id="KW-1185">Reference proteome</keyword>
<dbReference type="EMBL" id="AODL01000007">
    <property type="protein sequence ID" value="EUJ45545.1"/>
    <property type="molecule type" value="Genomic_DNA"/>
</dbReference>
<evidence type="ECO:0000313" key="4">
    <source>
        <dbReference type="Proteomes" id="UP000019248"/>
    </source>
</evidence>
<protein>
    <recommendedName>
        <fullName evidence="2">Alpha/beta hydrolase fold-3 domain-containing protein</fullName>
    </recommendedName>
</protein>
<accession>W7D926</accession>
<dbReference type="OrthoDB" id="9815425at2"/>
<dbReference type="AlphaFoldDB" id="W7D926"/>
<dbReference type="Gene3D" id="3.40.50.1820">
    <property type="entry name" value="alpha/beta hydrolase"/>
    <property type="match status" value="1"/>
</dbReference>
<dbReference type="PANTHER" id="PTHR48081">
    <property type="entry name" value="AB HYDROLASE SUPERFAMILY PROTEIN C4A8.06C"/>
    <property type="match status" value="1"/>
</dbReference>
<organism evidence="3 4">
    <name type="scientific">Listeria riparia FSL S10-1204</name>
    <dbReference type="NCBI Taxonomy" id="1265816"/>
    <lineage>
        <taxon>Bacteria</taxon>
        <taxon>Bacillati</taxon>
        <taxon>Bacillota</taxon>
        <taxon>Bacilli</taxon>
        <taxon>Bacillales</taxon>
        <taxon>Listeriaceae</taxon>
        <taxon>Listeria</taxon>
    </lineage>
</organism>
<comment type="caution">
    <text evidence="3">The sequence shown here is derived from an EMBL/GenBank/DDBJ whole genome shotgun (WGS) entry which is preliminary data.</text>
</comment>
<dbReference type="RefSeq" id="WP_052008764.1">
    <property type="nucleotide sequence ID" value="NZ_AODL01000007.1"/>
</dbReference>
<evidence type="ECO:0000256" key="1">
    <source>
        <dbReference type="ARBA" id="ARBA00022801"/>
    </source>
</evidence>
<dbReference type="SUPFAM" id="SSF53474">
    <property type="entry name" value="alpha/beta-Hydrolases"/>
    <property type="match status" value="1"/>
</dbReference>